<sequence>MESAAGTPAPPADHVVLLALDGFDAGYLPLLDGLPTPHLDALVRRGSLTTGTGVMPSITNPSWTSIATGAWPERHLNSAFWYDPEGRVARGQQRDVAVPTLAEAVREQGGTVLCVQWPVLQDHGTAFGDRDGLYTRPGGDSARRVDDAVAVLRGEPVLSGGTPVTLSRPPQLVAVYCDVLDALGHAGGDRHPGIPAALRDIDAQVGRLVAATEEAGIAARTAFVLLGDHGMTTFDRGFGRAARTAVARAGYRMEIVRPGDAPRRRTDVVAVVGGVASLHLVGRAADDPRAVAAIRAALEALPQVRAVHGKDDQARMRMSPRYGELVVEPQPGWSFGSTPRRPAGRHGASTELEVAFALAGAGIAPGRPPSDPRHVDVAPTVAALLGIDPPAGAQGRVLTEALAGYPDLSRR</sequence>
<keyword evidence="2" id="KW-1185">Reference proteome</keyword>
<name>A0ABX5EHT5_9MICO</name>
<reference evidence="1 2" key="1">
    <citation type="submission" date="2018-03" db="EMBL/GenBank/DDBJ databases">
        <title>Comparative analysis of microorganisms from saline springs in Andes Mountain Range, Colombia.</title>
        <authorList>
            <person name="Rubin E."/>
        </authorList>
    </citation>
    <scope>NUCLEOTIDE SEQUENCE [LARGE SCALE GENOMIC DNA]</scope>
    <source>
        <strain evidence="1 2">CG 23</strain>
    </source>
</reference>
<dbReference type="PANTHER" id="PTHR10151">
    <property type="entry name" value="ECTONUCLEOTIDE PYROPHOSPHATASE/PHOSPHODIESTERASE"/>
    <property type="match status" value="1"/>
</dbReference>
<comment type="caution">
    <text evidence="1">The sequence shown here is derived from an EMBL/GenBank/DDBJ whole genome shotgun (WGS) entry which is preliminary data.</text>
</comment>
<dbReference type="PANTHER" id="PTHR10151:SF120">
    <property type="entry name" value="BIS(5'-ADENOSYL)-TRIPHOSPHATASE"/>
    <property type="match status" value="1"/>
</dbReference>
<organism evidence="1 2">
    <name type="scientific">Isoptericola halotolerans</name>
    <dbReference type="NCBI Taxonomy" id="300560"/>
    <lineage>
        <taxon>Bacteria</taxon>
        <taxon>Bacillati</taxon>
        <taxon>Actinomycetota</taxon>
        <taxon>Actinomycetes</taxon>
        <taxon>Micrococcales</taxon>
        <taxon>Promicromonosporaceae</taxon>
        <taxon>Isoptericola</taxon>
    </lineage>
</organism>
<dbReference type="Proteomes" id="UP000239895">
    <property type="component" value="Unassembled WGS sequence"/>
</dbReference>
<dbReference type="InterPro" id="IPR002591">
    <property type="entry name" value="Phosphodiest/P_Trfase"/>
</dbReference>
<dbReference type="CDD" id="cd16018">
    <property type="entry name" value="Enpp"/>
    <property type="match status" value="1"/>
</dbReference>
<gene>
    <name evidence="1" type="ORF">BCL65_10121</name>
</gene>
<dbReference type="InterPro" id="IPR017850">
    <property type="entry name" value="Alkaline_phosphatase_core_sf"/>
</dbReference>
<dbReference type="Pfam" id="PF01663">
    <property type="entry name" value="Phosphodiest"/>
    <property type="match status" value="1"/>
</dbReference>
<evidence type="ECO:0000313" key="1">
    <source>
        <dbReference type="EMBL" id="PRZ09883.1"/>
    </source>
</evidence>
<dbReference type="RefSeq" id="WP_106264084.1">
    <property type="nucleotide sequence ID" value="NZ_PVTX01000001.1"/>
</dbReference>
<protein>
    <submittedName>
        <fullName evidence="1">AlkP superfamily pyrophosphatase or phosphodiesterase</fullName>
    </submittedName>
</protein>
<accession>A0ABX5EHT5</accession>
<dbReference type="SUPFAM" id="SSF53649">
    <property type="entry name" value="Alkaline phosphatase-like"/>
    <property type="match status" value="1"/>
</dbReference>
<proteinExistence type="predicted"/>
<dbReference type="Gene3D" id="3.40.720.10">
    <property type="entry name" value="Alkaline Phosphatase, subunit A"/>
    <property type="match status" value="1"/>
</dbReference>
<dbReference type="EMBL" id="PVTX01000001">
    <property type="protein sequence ID" value="PRZ09883.1"/>
    <property type="molecule type" value="Genomic_DNA"/>
</dbReference>
<evidence type="ECO:0000313" key="2">
    <source>
        <dbReference type="Proteomes" id="UP000239895"/>
    </source>
</evidence>